<proteinExistence type="predicted"/>
<evidence type="ECO:0000256" key="3">
    <source>
        <dbReference type="ARBA" id="ARBA00023110"/>
    </source>
</evidence>
<evidence type="ECO:0000256" key="2">
    <source>
        <dbReference type="ARBA" id="ARBA00013194"/>
    </source>
</evidence>
<evidence type="ECO:0000256" key="4">
    <source>
        <dbReference type="ARBA" id="ARBA00023235"/>
    </source>
</evidence>
<dbReference type="InterPro" id="IPR046357">
    <property type="entry name" value="PPIase_dom_sf"/>
</dbReference>
<feature type="domain" description="PPIase FKBP-type" evidence="7">
    <location>
        <begin position="301"/>
        <end position="388"/>
    </location>
</feature>
<dbReference type="EMBL" id="CAEMXZ010000032">
    <property type="protein sequence ID" value="CAB4323208.1"/>
    <property type="molecule type" value="Genomic_DNA"/>
</dbReference>
<dbReference type="PANTHER" id="PTHR43811:SF19">
    <property type="entry name" value="39 KDA FK506-BINDING NUCLEAR PROTEIN"/>
    <property type="match status" value="1"/>
</dbReference>
<reference evidence="8" key="1">
    <citation type="submission" date="2020-05" db="EMBL/GenBank/DDBJ databases">
        <authorList>
            <person name="Chiriac C."/>
            <person name="Salcher M."/>
            <person name="Ghai R."/>
            <person name="Kavagutti S V."/>
        </authorList>
    </citation>
    <scope>NUCLEOTIDE SEQUENCE</scope>
</reference>
<dbReference type="GO" id="GO:0003755">
    <property type="term" value="F:peptidyl-prolyl cis-trans isomerase activity"/>
    <property type="evidence" value="ECO:0007669"/>
    <property type="project" value="UniProtKB-KW"/>
</dbReference>
<evidence type="ECO:0000256" key="6">
    <source>
        <dbReference type="SAM" id="Phobius"/>
    </source>
</evidence>
<dbReference type="SUPFAM" id="SSF54534">
    <property type="entry name" value="FKBP-like"/>
    <property type="match status" value="2"/>
</dbReference>
<keyword evidence="6" id="KW-1133">Transmembrane helix</keyword>
<dbReference type="AlphaFoldDB" id="A0A6J5YHW5"/>
<feature type="domain" description="PPIase FKBP-type" evidence="7">
    <location>
        <begin position="131"/>
        <end position="217"/>
    </location>
</feature>
<evidence type="ECO:0000256" key="1">
    <source>
        <dbReference type="ARBA" id="ARBA00000971"/>
    </source>
</evidence>
<dbReference type="PANTHER" id="PTHR43811">
    <property type="entry name" value="FKBP-TYPE PEPTIDYL-PROLYL CIS-TRANS ISOMERASE FKPA"/>
    <property type="match status" value="1"/>
</dbReference>
<keyword evidence="6" id="KW-0472">Membrane</keyword>
<protein>
    <recommendedName>
        <fullName evidence="2">peptidylprolyl isomerase</fullName>
        <ecNumber evidence="2">5.2.1.8</ecNumber>
    </recommendedName>
</protein>
<keyword evidence="6" id="KW-0812">Transmembrane</keyword>
<feature type="compositionally biased region" description="Polar residues" evidence="5">
    <location>
        <begin position="73"/>
        <end position="83"/>
    </location>
</feature>
<keyword evidence="4" id="KW-0413">Isomerase</keyword>
<evidence type="ECO:0000256" key="5">
    <source>
        <dbReference type="SAM" id="MobiDB-lite"/>
    </source>
</evidence>
<keyword evidence="3" id="KW-0697">Rotamase</keyword>
<sequence length="388" mass="39394">MAAKKQNKQRQQRVQQHNQARVVAEATAMQAARRRRLMIIAGSLVAVLVVATGAFALTRGSSSSSNDDVASGTPVTTSKSAKTSALGDDCVARTGTLPTGSPEVYMPVGPPPTDLQVTDLATGSGTPVAAGDTVTVNYTGVACSTGAVFDSSWVTGQPATFALESVIEGWQTGLVGMLPGGRRLLVIPPAQAYGSSAQGVIAPDETLVFVVDLVSSAPTPAGQSQTFTPGISEIPVENVSVTPGGDTTTTTTAPDVPKTCRPFSDTLPTGAPNVPVPTEPVTASLVKQDLVTGSGAPVAPGSTVTVQYIGVACSTGKIFDSSWANGAPATFGLNSVIKGWTDGLPGMRAGGRRLLVIPPDQAYGAQGTGGSIGPNETLIFVVDMISSK</sequence>
<dbReference type="EC" id="5.2.1.8" evidence="2"/>
<feature type="transmembrane region" description="Helical" evidence="6">
    <location>
        <begin position="37"/>
        <end position="57"/>
    </location>
</feature>
<name>A0A6J5YHW5_9ZZZZ</name>
<dbReference type="InterPro" id="IPR001179">
    <property type="entry name" value="PPIase_FKBP_dom"/>
</dbReference>
<organism evidence="8">
    <name type="scientific">freshwater metagenome</name>
    <dbReference type="NCBI Taxonomy" id="449393"/>
    <lineage>
        <taxon>unclassified sequences</taxon>
        <taxon>metagenomes</taxon>
        <taxon>ecological metagenomes</taxon>
    </lineage>
</organism>
<feature type="compositionally biased region" description="Basic residues" evidence="5">
    <location>
        <begin position="1"/>
        <end position="11"/>
    </location>
</feature>
<dbReference type="Pfam" id="PF00254">
    <property type="entry name" value="FKBP_C"/>
    <property type="match status" value="2"/>
</dbReference>
<evidence type="ECO:0000259" key="7">
    <source>
        <dbReference type="PROSITE" id="PS50059"/>
    </source>
</evidence>
<comment type="catalytic activity">
    <reaction evidence="1">
        <text>[protein]-peptidylproline (omega=180) = [protein]-peptidylproline (omega=0)</text>
        <dbReference type="Rhea" id="RHEA:16237"/>
        <dbReference type="Rhea" id="RHEA-COMP:10747"/>
        <dbReference type="Rhea" id="RHEA-COMP:10748"/>
        <dbReference type="ChEBI" id="CHEBI:83833"/>
        <dbReference type="ChEBI" id="CHEBI:83834"/>
        <dbReference type="EC" id="5.2.1.8"/>
    </reaction>
</comment>
<dbReference type="Gene3D" id="3.10.50.40">
    <property type="match status" value="2"/>
</dbReference>
<gene>
    <name evidence="8" type="ORF">UFOPK1392_00959</name>
</gene>
<dbReference type="PROSITE" id="PS50059">
    <property type="entry name" value="FKBP_PPIASE"/>
    <property type="match status" value="2"/>
</dbReference>
<feature type="region of interest" description="Disordered" evidence="5">
    <location>
        <begin position="1"/>
        <end position="20"/>
    </location>
</feature>
<evidence type="ECO:0000313" key="8">
    <source>
        <dbReference type="EMBL" id="CAB4323208.1"/>
    </source>
</evidence>
<feature type="region of interest" description="Disordered" evidence="5">
    <location>
        <begin position="59"/>
        <end position="85"/>
    </location>
</feature>
<accession>A0A6J5YHW5</accession>